<dbReference type="SUPFAM" id="SSF55073">
    <property type="entry name" value="Nucleotide cyclase"/>
    <property type="match status" value="1"/>
</dbReference>
<dbReference type="Gene3D" id="3.20.20.450">
    <property type="entry name" value="EAL domain"/>
    <property type="match status" value="1"/>
</dbReference>
<dbReference type="Proteomes" id="UP000015559">
    <property type="component" value="Chromosome"/>
</dbReference>
<dbReference type="PANTHER" id="PTHR44757">
    <property type="entry name" value="DIGUANYLATE CYCLASE DGCP"/>
    <property type="match status" value="1"/>
</dbReference>
<dbReference type="SUPFAM" id="SSF52172">
    <property type="entry name" value="CheY-like"/>
    <property type="match status" value="1"/>
</dbReference>
<dbReference type="Pfam" id="PF00563">
    <property type="entry name" value="EAL"/>
    <property type="match status" value="1"/>
</dbReference>
<feature type="domain" description="PAC" evidence="5">
    <location>
        <begin position="156"/>
        <end position="214"/>
    </location>
</feature>
<dbReference type="EMBL" id="AP013066">
    <property type="protein sequence ID" value="BAN34620.1"/>
    <property type="molecule type" value="Genomic_DNA"/>
</dbReference>
<dbReference type="HOGENOM" id="CLU_000445_70_50_4"/>
<comment type="caution">
    <text evidence="2">Lacks conserved residue(s) required for the propagation of feature annotation.</text>
</comment>
<dbReference type="PROSITE" id="PS50110">
    <property type="entry name" value="RESPONSE_REGULATORY"/>
    <property type="match status" value="1"/>
</dbReference>
<evidence type="ECO:0000259" key="6">
    <source>
        <dbReference type="PROSITE" id="PS50883"/>
    </source>
</evidence>
<dbReference type="InterPro" id="IPR035965">
    <property type="entry name" value="PAS-like_dom_sf"/>
</dbReference>
<evidence type="ECO:0000256" key="1">
    <source>
        <dbReference type="ARBA" id="ARBA00051114"/>
    </source>
</evidence>
<dbReference type="InterPro" id="IPR000700">
    <property type="entry name" value="PAS-assoc_C"/>
</dbReference>
<evidence type="ECO:0000259" key="7">
    <source>
        <dbReference type="PROSITE" id="PS50887"/>
    </source>
</evidence>
<dbReference type="SMART" id="SM00052">
    <property type="entry name" value="EAL"/>
    <property type="match status" value="1"/>
</dbReference>
<dbReference type="SMART" id="SM00267">
    <property type="entry name" value="GGDEF"/>
    <property type="match status" value="1"/>
</dbReference>
<dbReference type="SUPFAM" id="SSF55785">
    <property type="entry name" value="PYP-like sensor domain (PAS domain)"/>
    <property type="match status" value="1"/>
</dbReference>
<dbReference type="GO" id="GO:0071732">
    <property type="term" value="P:cellular response to nitric oxide"/>
    <property type="evidence" value="ECO:0007669"/>
    <property type="project" value="UniProtKB-ARBA"/>
</dbReference>
<accession>S6A9S5</accession>
<dbReference type="STRING" id="1163617.SCD_n00778"/>
<organism evidence="8 9">
    <name type="scientific">Sulfuricella denitrificans (strain DSM 22764 / NBRC 105220 / skB26)</name>
    <dbReference type="NCBI Taxonomy" id="1163617"/>
    <lineage>
        <taxon>Bacteria</taxon>
        <taxon>Pseudomonadati</taxon>
        <taxon>Pseudomonadota</taxon>
        <taxon>Betaproteobacteria</taxon>
        <taxon>Nitrosomonadales</taxon>
        <taxon>Sulfuricellaceae</taxon>
        <taxon>Sulfuricella</taxon>
    </lineage>
</organism>
<dbReference type="GO" id="GO:0006355">
    <property type="term" value="P:regulation of DNA-templated transcription"/>
    <property type="evidence" value="ECO:0007669"/>
    <property type="project" value="InterPro"/>
</dbReference>
<dbReference type="InterPro" id="IPR052155">
    <property type="entry name" value="Biofilm_reg_signaling"/>
</dbReference>
<dbReference type="FunFam" id="3.30.70.270:FF:000001">
    <property type="entry name" value="Diguanylate cyclase domain protein"/>
    <property type="match status" value="1"/>
</dbReference>
<evidence type="ECO:0000259" key="4">
    <source>
        <dbReference type="PROSITE" id="PS50112"/>
    </source>
</evidence>
<dbReference type="eggNOG" id="COG5001">
    <property type="taxonomic scope" value="Bacteria"/>
</dbReference>
<dbReference type="InterPro" id="IPR000014">
    <property type="entry name" value="PAS"/>
</dbReference>
<dbReference type="CDD" id="cd00130">
    <property type="entry name" value="PAS"/>
    <property type="match status" value="1"/>
</dbReference>
<dbReference type="SUPFAM" id="SSF141868">
    <property type="entry name" value="EAL domain-like"/>
    <property type="match status" value="1"/>
</dbReference>
<dbReference type="InterPro" id="IPR000160">
    <property type="entry name" value="GGDEF_dom"/>
</dbReference>
<dbReference type="GO" id="GO:0071111">
    <property type="term" value="F:cyclic-guanylate-specific phosphodiesterase activity"/>
    <property type="evidence" value="ECO:0007669"/>
    <property type="project" value="UniProtKB-EC"/>
</dbReference>
<dbReference type="SMART" id="SM00091">
    <property type="entry name" value="PAS"/>
    <property type="match status" value="1"/>
</dbReference>
<dbReference type="CDD" id="cd01948">
    <property type="entry name" value="EAL"/>
    <property type="match status" value="1"/>
</dbReference>
<evidence type="ECO:0000256" key="2">
    <source>
        <dbReference type="PROSITE-ProRule" id="PRU00169"/>
    </source>
</evidence>
<feature type="domain" description="GGDEF" evidence="7">
    <location>
        <begin position="246"/>
        <end position="379"/>
    </location>
</feature>
<dbReference type="NCBIfam" id="TIGR00254">
    <property type="entry name" value="GGDEF"/>
    <property type="match status" value="1"/>
</dbReference>
<name>S6A9S5_SULDS</name>
<evidence type="ECO:0000259" key="3">
    <source>
        <dbReference type="PROSITE" id="PS50110"/>
    </source>
</evidence>
<dbReference type="PROSITE" id="PS50887">
    <property type="entry name" value="GGDEF"/>
    <property type="match status" value="1"/>
</dbReference>
<dbReference type="InterPro" id="IPR029787">
    <property type="entry name" value="Nucleotide_cyclase"/>
</dbReference>
<proteinExistence type="predicted"/>
<dbReference type="PANTHER" id="PTHR44757:SF2">
    <property type="entry name" value="BIOFILM ARCHITECTURE MAINTENANCE PROTEIN MBAA"/>
    <property type="match status" value="1"/>
</dbReference>
<keyword evidence="9" id="KW-1185">Reference proteome</keyword>
<dbReference type="InterPro" id="IPR001789">
    <property type="entry name" value="Sig_transdc_resp-reg_receiver"/>
</dbReference>
<dbReference type="Pfam" id="PF00990">
    <property type="entry name" value="GGDEF"/>
    <property type="match status" value="1"/>
</dbReference>
<protein>
    <submittedName>
        <fullName evidence="8">Response regulator receiver modulated PAS/PAC sensor-containing diguanylate cyclase/phosphodiesterase</fullName>
    </submittedName>
</protein>
<feature type="domain" description="EAL" evidence="6">
    <location>
        <begin position="388"/>
        <end position="642"/>
    </location>
</feature>
<dbReference type="InterPro" id="IPR035919">
    <property type="entry name" value="EAL_sf"/>
</dbReference>
<comment type="catalytic activity">
    <reaction evidence="1">
        <text>3',3'-c-di-GMP + H2O = 5'-phosphoguanylyl(3'-&gt;5')guanosine + H(+)</text>
        <dbReference type="Rhea" id="RHEA:24902"/>
        <dbReference type="ChEBI" id="CHEBI:15377"/>
        <dbReference type="ChEBI" id="CHEBI:15378"/>
        <dbReference type="ChEBI" id="CHEBI:58754"/>
        <dbReference type="ChEBI" id="CHEBI:58805"/>
        <dbReference type="EC" id="3.1.4.52"/>
    </reaction>
    <physiologicalReaction direction="left-to-right" evidence="1">
        <dbReference type="Rhea" id="RHEA:24903"/>
    </physiologicalReaction>
</comment>
<dbReference type="FunFam" id="3.20.20.450:FF:000001">
    <property type="entry name" value="Cyclic di-GMP phosphodiesterase yahA"/>
    <property type="match status" value="1"/>
</dbReference>
<dbReference type="NCBIfam" id="TIGR00229">
    <property type="entry name" value="sensory_box"/>
    <property type="match status" value="1"/>
</dbReference>
<evidence type="ECO:0000313" key="9">
    <source>
        <dbReference type="Proteomes" id="UP000015559"/>
    </source>
</evidence>
<sequence length="664" mass="74616">MADVDGLQVMDAIIEHRIDTCVIVVSGDVSIDSAISALRHGAYDFLRKPYEPDELLLKIENALIKRRLEKENKAMNLQLGESERWYRYMVNSSPDIIYTLDGNGRFTFLNDRVEPLLGYRKESLIGQHYSALVYLEDLESARYILNEKRVGDRASRNMELRVRHNIESKLLTLEFSSFGMYQEGVTDQPARHVGTYGVAKDVTERKKAEQIISYQAYHDQLTGLANRILFKDHLDLAIAQAKRNQKMLAVMFLDVDRFKVVNDTLGHVIGDNLLKKVASRLKGCLREGDTLARQGGDEFTLLLPQIEDREDAMRTAEKMIKSFDVPFQIEGHELYVTISIGVALYPADGEFIDVLIKNADIAMYDSKAKGRNRYQLYSGNMNVSFAEKLSIEMQMRKAIDRKEFQVFYQPQICVSTGMISGMEALVRWSSPLHGSLSPLEFIPLAEETGLILSIGEFVLRSTCKQAMLWKNAGLPPMRMAVNISSLQIEQDGFCDCITQLLQEYHLDGSMLELEVTEGALLSDGEQMIAKLKMLSSMGIKIALDDFGTGYSSLSYLQKFPIDTIKIDQSFVRGLPSDPNNVSIVTAICAMAHGLKMNLIAEGVEKPEQLRFLHSLDCNEAQGFLFSKPLPGNEITGLLMRNGPLAPPAFYSGQSESNIQTHRVG</sequence>
<dbReference type="Gene3D" id="3.30.450.20">
    <property type="entry name" value="PAS domain"/>
    <property type="match status" value="1"/>
</dbReference>
<dbReference type="Pfam" id="PF00072">
    <property type="entry name" value="Response_reg"/>
    <property type="match status" value="1"/>
</dbReference>
<dbReference type="Gene3D" id="3.30.70.270">
    <property type="match status" value="1"/>
</dbReference>
<dbReference type="Gene3D" id="3.40.50.2300">
    <property type="match status" value="1"/>
</dbReference>
<dbReference type="KEGG" id="sdr:SCD_n00778"/>
<dbReference type="InterPro" id="IPR001633">
    <property type="entry name" value="EAL_dom"/>
</dbReference>
<dbReference type="AlphaFoldDB" id="S6A9S5"/>
<evidence type="ECO:0000313" key="8">
    <source>
        <dbReference type="EMBL" id="BAN34620.1"/>
    </source>
</evidence>
<dbReference type="InterPro" id="IPR043128">
    <property type="entry name" value="Rev_trsase/Diguanyl_cyclase"/>
</dbReference>
<gene>
    <name evidence="8" type="ORF">SCD_n00778</name>
</gene>
<dbReference type="PROSITE" id="PS50113">
    <property type="entry name" value="PAC"/>
    <property type="match status" value="1"/>
</dbReference>
<feature type="domain" description="Response regulatory" evidence="3">
    <location>
        <begin position="1"/>
        <end position="63"/>
    </location>
</feature>
<dbReference type="InterPro" id="IPR013767">
    <property type="entry name" value="PAS_fold"/>
</dbReference>
<dbReference type="PROSITE" id="PS50112">
    <property type="entry name" value="PAS"/>
    <property type="match status" value="1"/>
</dbReference>
<dbReference type="GO" id="GO:0000160">
    <property type="term" value="P:phosphorelay signal transduction system"/>
    <property type="evidence" value="ECO:0007669"/>
    <property type="project" value="InterPro"/>
</dbReference>
<dbReference type="InterPro" id="IPR011006">
    <property type="entry name" value="CheY-like_superfamily"/>
</dbReference>
<dbReference type="CDD" id="cd01949">
    <property type="entry name" value="GGDEF"/>
    <property type="match status" value="1"/>
</dbReference>
<dbReference type="PROSITE" id="PS50883">
    <property type="entry name" value="EAL"/>
    <property type="match status" value="1"/>
</dbReference>
<feature type="domain" description="PAS" evidence="4">
    <location>
        <begin position="82"/>
        <end position="152"/>
    </location>
</feature>
<evidence type="ECO:0000259" key="5">
    <source>
        <dbReference type="PROSITE" id="PS50113"/>
    </source>
</evidence>
<dbReference type="Pfam" id="PF00989">
    <property type="entry name" value="PAS"/>
    <property type="match status" value="1"/>
</dbReference>
<reference evidence="8 9" key="1">
    <citation type="journal article" date="2012" name="Appl. Environ. Microbiol.">
        <title>Draft genome sequence of a psychrotolerant sulfur-oxidizing bacterium, Sulfuricella denitrificans skB26, and proteomic insights into cold adaptation.</title>
        <authorList>
            <person name="Watanabe T."/>
            <person name="Kojima H."/>
            <person name="Fukui M."/>
        </authorList>
    </citation>
    <scope>NUCLEOTIDE SEQUENCE [LARGE SCALE GENOMIC DNA]</scope>
    <source>
        <strain evidence="9">skB26</strain>
    </source>
</reference>